<dbReference type="Pfam" id="PF00583">
    <property type="entry name" value="Acetyltransf_1"/>
    <property type="match status" value="1"/>
</dbReference>
<name>A1S9X1_SHEAM</name>
<dbReference type="Proteomes" id="UP000009175">
    <property type="component" value="Chromosome"/>
</dbReference>
<evidence type="ECO:0000313" key="5">
    <source>
        <dbReference type="Proteomes" id="UP000009175"/>
    </source>
</evidence>
<evidence type="ECO:0000313" key="4">
    <source>
        <dbReference type="EMBL" id="ABM01178.1"/>
    </source>
</evidence>
<dbReference type="CDD" id="cd04301">
    <property type="entry name" value="NAT_SF"/>
    <property type="match status" value="1"/>
</dbReference>
<dbReference type="PROSITE" id="PS51186">
    <property type="entry name" value="GNAT"/>
    <property type="match status" value="1"/>
</dbReference>
<proteinExistence type="predicted"/>
<protein>
    <submittedName>
        <fullName evidence="4">Acetyltransferase, GNAT family</fullName>
    </submittedName>
</protein>
<dbReference type="InterPro" id="IPR000182">
    <property type="entry name" value="GNAT_dom"/>
</dbReference>
<dbReference type="SUPFAM" id="SSF55729">
    <property type="entry name" value="Acyl-CoA N-acyltransferases (Nat)"/>
    <property type="match status" value="1"/>
</dbReference>
<dbReference type="STRING" id="326297.Sama_2975"/>
<keyword evidence="5" id="KW-1185">Reference proteome</keyword>
<dbReference type="GO" id="GO:0016747">
    <property type="term" value="F:acyltransferase activity, transferring groups other than amino-acyl groups"/>
    <property type="evidence" value="ECO:0007669"/>
    <property type="project" value="InterPro"/>
</dbReference>
<dbReference type="PANTHER" id="PTHR43877:SF2">
    <property type="entry name" value="AMINOALKYLPHOSPHONATE N-ACETYLTRANSFERASE-RELATED"/>
    <property type="match status" value="1"/>
</dbReference>
<dbReference type="Gene3D" id="3.40.630.30">
    <property type="match status" value="1"/>
</dbReference>
<sequence length="164" mass="18164">MELCKATAEDAQAIWDLRNSAILVGCKGFYDDKSLARWTEGELTQSFTAVVAQGFYVMKDGARVVGSIMLDLTHPELQNGEGQLEAVFVAPDMMGRGVGKQLMAFVEELALAQGINRLRLESTLNAVPFYRACGFGEEVRSRYHSPRGFTLDCCIMYKNLTARP</sequence>
<dbReference type="InterPro" id="IPR016181">
    <property type="entry name" value="Acyl_CoA_acyltransferase"/>
</dbReference>
<gene>
    <name evidence="4" type="ordered locus">Sama_2975</name>
</gene>
<dbReference type="InterPro" id="IPR050832">
    <property type="entry name" value="Bact_Acetyltransf"/>
</dbReference>
<dbReference type="PANTHER" id="PTHR43877">
    <property type="entry name" value="AMINOALKYLPHOSPHONATE N-ACETYLTRANSFERASE-RELATED-RELATED"/>
    <property type="match status" value="1"/>
</dbReference>
<dbReference type="eggNOG" id="COG0456">
    <property type="taxonomic scope" value="Bacteria"/>
</dbReference>
<evidence type="ECO:0000259" key="3">
    <source>
        <dbReference type="PROSITE" id="PS51186"/>
    </source>
</evidence>
<keyword evidence="2" id="KW-0012">Acyltransferase</keyword>
<keyword evidence="1 4" id="KW-0808">Transferase</keyword>
<evidence type="ECO:0000256" key="1">
    <source>
        <dbReference type="ARBA" id="ARBA00022679"/>
    </source>
</evidence>
<dbReference type="KEGG" id="saz:Sama_2975"/>
<dbReference type="EMBL" id="CP000507">
    <property type="protein sequence ID" value="ABM01178.1"/>
    <property type="molecule type" value="Genomic_DNA"/>
</dbReference>
<reference evidence="4 5" key="1">
    <citation type="submission" date="2006-12" db="EMBL/GenBank/DDBJ databases">
        <title>Complete sequence of Shewanella amazonensis SB2B.</title>
        <authorList>
            <consortium name="US DOE Joint Genome Institute"/>
            <person name="Copeland A."/>
            <person name="Lucas S."/>
            <person name="Lapidus A."/>
            <person name="Barry K."/>
            <person name="Detter J.C."/>
            <person name="Glavina del Rio T."/>
            <person name="Hammon N."/>
            <person name="Israni S."/>
            <person name="Dalin E."/>
            <person name="Tice H."/>
            <person name="Pitluck S."/>
            <person name="Munk A.C."/>
            <person name="Brettin T."/>
            <person name="Bruce D."/>
            <person name="Han C."/>
            <person name="Tapia R."/>
            <person name="Gilna P."/>
            <person name="Schmutz J."/>
            <person name="Larimer F."/>
            <person name="Land M."/>
            <person name="Hauser L."/>
            <person name="Kyrpides N."/>
            <person name="Mikhailova N."/>
            <person name="Fredrickson J."/>
            <person name="Richardson P."/>
        </authorList>
    </citation>
    <scope>NUCLEOTIDE SEQUENCE [LARGE SCALE GENOMIC DNA]</scope>
    <source>
        <strain evidence="5">ATCC BAA-1098 / SB2B</strain>
    </source>
</reference>
<dbReference type="OrthoDB" id="7356080at2"/>
<accession>A1S9X1</accession>
<dbReference type="AlphaFoldDB" id="A1S9X1"/>
<dbReference type="HOGENOM" id="CLU_087351_4_1_6"/>
<feature type="domain" description="N-acetyltransferase" evidence="3">
    <location>
        <begin position="1"/>
        <end position="161"/>
    </location>
</feature>
<organism evidence="4 5">
    <name type="scientific">Shewanella amazonensis (strain ATCC BAA-1098 / SB2B)</name>
    <dbReference type="NCBI Taxonomy" id="326297"/>
    <lineage>
        <taxon>Bacteria</taxon>
        <taxon>Pseudomonadati</taxon>
        <taxon>Pseudomonadota</taxon>
        <taxon>Gammaproteobacteria</taxon>
        <taxon>Alteromonadales</taxon>
        <taxon>Shewanellaceae</taxon>
        <taxon>Shewanella</taxon>
    </lineage>
</organism>
<evidence type="ECO:0000256" key="2">
    <source>
        <dbReference type="ARBA" id="ARBA00023315"/>
    </source>
</evidence>
<dbReference type="RefSeq" id="WP_011761082.1">
    <property type="nucleotide sequence ID" value="NC_008700.1"/>
</dbReference>